<protein>
    <submittedName>
        <fullName evidence="1">Uncharacterized protein</fullName>
    </submittedName>
</protein>
<dbReference type="RefSeq" id="WP_269458410.1">
    <property type="nucleotide sequence ID" value="NZ_LT607412.1"/>
</dbReference>
<evidence type="ECO:0000313" key="2">
    <source>
        <dbReference type="Proteomes" id="UP000198243"/>
    </source>
</evidence>
<sequence length="42" mass="4589">MLVGEWDGAVVGRLLRTPRVRRTLDRLTGAVLIDLGVRSAVT</sequence>
<gene>
    <name evidence="1" type="ORF">GA0070607_6512</name>
</gene>
<name>A0A1C4YAS9_9ACTN</name>
<accession>A0A1C4YAS9</accession>
<keyword evidence="2" id="KW-1185">Reference proteome</keyword>
<evidence type="ECO:0000313" key="1">
    <source>
        <dbReference type="EMBL" id="SCF17853.1"/>
    </source>
</evidence>
<dbReference type="AlphaFoldDB" id="A0A1C4YAS9"/>
<dbReference type="Proteomes" id="UP000198243">
    <property type="component" value="Chromosome I"/>
</dbReference>
<proteinExistence type="predicted"/>
<organism evidence="1 2">
    <name type="scientific">Micromonospora coriariae</name>
    <dbReference type="NCBI Taxonomy" id="285665"/>
    <lineage>
        <taxon>Bacteria</taxon>
        <taxon>Bacillati</taxon>
        <taxon>Actinomycetota</taxon>
        <taxon>Actinomycetes</taxon>
        <taxon>Micromonosporales</taxon>
        <taxon>Micromonosporaceae</taxon>
        <taxon>Micromonospora</taxon>
    </lineage>
</organism>
<dbReference type="EMBL" id="LT607412">
    <property type="protein sequence ID" value="SCF17853.1"/>
    <property type="molecule type" value="Genomic_DNA"/>
</dbReference>
<reference evidence="2" key="1">
    <citation type="submission" date="2016-06" db="EMBL/GenBank/DDBJ databases">
        <authorList>
            <person name="Varghese N."/>
            <person name="Submissions Spin"/>
        </authorList>
    </citation>
    <scope>NUCLEOTIDE SEQUENCE [LARGE SCALE GENOMIC DNA]</scope>
    <source>
        <strain evidence="2">DSM 44875</strain>
    </source>
</reference>